<comment type="caution">
    <text evidence="14">The sequence shown here is derived from an EMBL/GenBank/DDBJ whole genome shotgun (WGS) entry which is preliminary data.</text>
</comment>
<feature type="transmembrane region" description="Helical" evidence="11">
    <location>
        <begin position="103"/>
        <end position="123"/>
    </location>
</feature>
<evidence type="ECO:0000259" key="12">
    <source>
        <dbReference type="PROSITE" id="PS51371"/>
    </source>
</evidence>
<dbReference type="SMART" id="SM01091">
    <property type="entry name" value="CorC_HlyC"/>
    <property type="match status" value="1"/>
</dbReference>
<dbReference type="Pfam" id="PF00571">
    <property type="entry name" value="CBS"/>
    <property type="match status" value="1"/>
</dbReference>
<dbReference type="InterPro" id="IPR002550">
    <property type="entry name" value="CNNM"/>
</dbReference>
<evidence type="ECO:0000256" key="9">
    <source>
        <dbReference type="PROSITE-ProRule" id="PRU00703"/>
    </source>
</evidence>
<evidence type="ECO:0000313" key="14">
    <source>
        <dbReference type="EMBL" id="HJF95314.1"/>
    </source>
</evidence>
<dbReference type="Pfam" id="PF01595">
    <property type="entry name" value="CNNM"/>
    <property type="match status" value="1"/>
</dbReference>
<dbReference type="InterPro" id="IPR000644">
    <property type="entry name" value="CBS_dom"/>
</dbReference>
<dbReference type="PROSITE" id="PS51371">
    <property type="entry name" value="CBS"/>
    <property type="match status" value="1"/>
</dbReference>
<evidence type="ECO:0000256" key="4">
    <source>
        <dbReference type="ARBA" id="ARBA00022692"/>
    </source>
</evidence>
<feature type="transmembrane region" description="Helical" evidence="11">
    <location>
        <begin position="57"/>
        <end position="77"/>
    </location>
</feature>
<dbReference type="AlphaFoldDB" id="A0A921I1W1"/>
<evidence type="ECO:0000256" key="5">
    <source>
        <dbReference type="ARBA" id="ARBA00022737"/>
    </source>
</evidence>
<organism evidence="14 15">
    <name type="scientific">Lachnoclostridium phocaeense</name>
    <dbReference type="NCBI Taxonomy" id="1871021"/>
    <lineage>
        <taxon>Bacteria</taxon>
        <taxon>Bacillati</taxon>
        <taxon>Bacillota</taxon>
        <taxon>Clostridia</taxon>
        <taxon>Lachnospirales</taxon>
        <taxon>Lachnospiraceae</taxon>
    </lineage>
</organism>
<dbReference type="SUPFAM" id="SSF56176">
    <property type="entry name" value="FAD-binding/transporter-associated domain-like"/>
    <property type="match status" value="1"/>
</dbReference>
<dbReference type="EMBL" id="DYVY01000186">
    <property type="protein sequence ID" value="HJF95314.1"/>
    <property type="molecule type" value="Genomic_DNA"/>
</dbReference>
<dbReference type="InterPro" id="IPR016169">
    <property type="entry name" value="FAD-bd_PCMH_sub2"/>
</dbReference>
<accession>A0A921I1W1</accession>
<keyword evidence="6 10" id="KW-1133">Transmembrane helix</keyword>
<evidence type="ECO:0000256" key="1">
    <source>
        <dbReference type="ARBA" id="ARBA00004651"/>
    </source>
</evidence>
<dbReference type="PANTHER" id="PTHR43099:SF2">
    <property type="entry name" value="UPF0053 PROTEIN YRKA"/>
    <property type="match status" value="1"/>
</dbReference>
<gene>
    <name evidence="14" type="ORF">K8V82_11105</name>
</gene>
<feature type="domain" description="CBS" evidence="12">
    <location>
        <begin position="281"/>
        <end position="343"/>
    </location>
</feature>
<proteinExistence type="inferred from homology"/>
<dbReference type="InterPro" id="IPR005170">
    <property type="entry name" value="Transptr-assoc_dom"/>
</dbReference>
<dbReference type="GO" id="GO:0005886">
    <property type="term" value="C:plasma membrane"/>
    <property type="evidence" value="ECO:0007669"/>
    <property type="project" value="UniProtKB-SubCell"/>
</dbReference>
<reference evidence="14" key="1">
    <citation type="journal article" date="2021" name="PeerJ">
        <title>Extensive microbial diversity within the chicken gut microbiome revealed by metagenomics and culture.</title>
        <authorList>
            <person name="Gilroy R."/>
            <person name="Ravi A."/>
            <person name="Getino M."/>
            <person name="Pursley I."/>
            <person name="Horton D.L."/>
            <person name="Alikhan N.F."/>
            <person name="Baker D."/>
            <person name="Gharbi K."/>
            <person name="Hall N."/>
            <person name="Watson M."/>
            <person name="Adriaenssens E.M."/>
            <person name="Foster-Nyarko E."/>
            <person name="Jarju S."/>
            <person name="Secka A."/>
            <person name="Antonio M."/>
            <person name="Oren A."/>
            <person name="Chaudhuri R.R."/>
            <person name="La Ragione R."/>
            <person name="Hildebrand F."/>
            <person name="Pallen M.J."/>
        </authorList>
    </citation>
    <scope>NUCLEOTIDE SEQUENCE</scope>
    <source>
        <strain evidence="14">ChiSjej5B23-16112</strain>
    </source>
</reference>
<dbReference type="InterPro" id="IPR036318">
    <property type="entry name" value="FAD-bd_PCMH-like_sf"/>
</dbReference>
<evidence type="ECO:0000256" key="11">
    <source>
        <dbReference type="SAM" id="Phobius"/>
    </source>
</evidence>
<dbReference type="InterPro" id="IPR046342">
    <property type="entry name" value="CBS_dom_sf"/>
</dbReference>
<dbReference type="CDD" id="cd04590">
    <property type="entry name" value="CBS_pair_CorC_HlyC_assoc"/>
    <property type="match status" value="1"/>
</dbReference>
<feature type="transmembrane region" description="Helical" evidence="11">
    <location>
        <begin position="6"/>
        <end position="26"/>
    </location>
</feature>
<comment type="subcellular location">
    <subcellularLocation>
        <location evidence="1">Cell membrane</location>
        <topology evidence="1">Multi-pass membrane protein</topology>
    </subcellularLocation>
</comment>
<dbReference type="PANTHER" id="PTHR43099">
    <property type="entry name" value="UPF0053 PROTEIN YRKA"/>
    <property type="match status" value="1"/>
</dbReference>
<feature type="domain" description="CNNM transmembrane" evidence="13">
    <location>
        <begin position="1"/>
        <end position="201"/>
    </location>
</feature>
<evidence type="ECO:0000256" key="8">
    <source>
        <dbReference type="ARBA" id="ARBA00023136"/>
    </source>
</evidence>
<protein>
    <submittedName>
        <fullName evidence="14">Hemolysin family protein</fullName>
    </submittedName>
</protein>
<dbReference type="PROSITE" id="PS51846">
    <property type="entry name" value="CNNM"/>
    <property type="match status" value="1"/>
</dbReference>
<evidence type="ECO:0000313" key="15">
    <source>
        <dbReference type="Proteomes" id="UP000769156"/>
    </source>
</evidence>
<dbReference type="Gene3D" id="3.30.465.10">
    <property type="match status" value="1"/>
</dbReference>
<keyword evidence="4 10" id="KW-0812">Transmembrane</keyword>
<sequence length="441" mass="49932">MVGPLILQVVLIALNAIFASAEIAVISMNETKLKKMAEDGDRRARHLYTLTEQPAKFLSTIQVAITLAGQLGSAFAADSFSGPLSDWIISMGVDVPERVVRTVALVVITVILAYFSLVFGELVPKRIAMKKSEQLSLLLSGLLYGVSKAFAPLVFLLTKSTNGVLRLLHINPEEEEEQVTEEEIRMLLMEGNAQGNIDSEESEMIRNVFEFDDISVEQICTHRVDMDCLYLDEDMKEWETVIHSTRHTHYPVCKENQEDIVGVLDTKDYFRLEDKSRENIMANAMEKAYFVPDTMKANTLFQNMKKKRIYFAVLVDEYGGVSGIITLHDLMESLVGDLYEPDEEEEPDDIVKISDNQWRIQGGADVEDVAEELRIELPSQDYDTFGGYVCGVIDRIPEDGETFVCSTDDLEIRVLAVENHRIKEAVVWKKEKEEEESQERK</sequence>
<dbReference type="Proteomes" id="UP000769156">
    <property type="component" value="Unassembled WGS sequence"/>
</dbReference>
<evidence type="ECO:0000256" key="3">
    <source>
        <dbReference type="ARBA" id="ARBA00022475"/>
    </source>
</evidence>
<dbReference type="InterPro" id="IPR044751">
    <property type="entry name" value="Ion_transp-like_CBS"/>
</dbReference>
<dbReference type="GO" id="GO:0050660">
    <property type="term" value="F:flavin adenine dinucleotide binding"/>
    <property type="evidence" value="ECO:0007669"/>
    <property type="project" value="InterPro"/>
</dbReference>
<reference evidence="14" key="2">
    <citation type="submission" date="2021-09" db="EMBL/GenBank/DDBJ databases">
        <authorList>
            <person name="Gilroy R."/>
        </authorList>
    </citation>
    <scope>NUCLEOTIDE SEQUENCE</scope>
    <source>
        <strain evidence="14">ChiSjej5B23-16112</strain>
    </source>
</reference>
<keyword evidence="3" id="KW-1003">Cell membrane</keyword>
<dbReference type="SUPFAM" id="SSF54631">
    <property type="entry name" value="CBS-domain pair"/>
    <property type="match status" value="1"/>
</dbReference>
<evidence type="ECO:0000256" key="2">
    <source>
        <dbReference type="ARBA" id="ARBA00006337"/>
    </source>
</evidence>
<evidence type="ECO:0000256" key="6">
    <source>
        <dbReference type="ARBA" id="ARBA00022989"/>
    </source>
</evidence>
<feature type="transmembrane region" description="Helical" evidence="11">
    <location>
        <begin position="135"/>
        <end position="157"/>
    </location>
</feature>
<evidence type="ECO:0000256" key="7">
    <source>
        <dbReference type="ARBA" id="ARBA00023122"/>
    </source>
</evidence>
<keyword evidence="7 9" id="KW-0129">CBS domain</keyword>
<keyword evidence="5" id="KW-0677">Repeat</keyword>
<dbReference type="Gene3D" id="3.10.580.10">
    <property type="entry name" value="CBS-domain"/>
    <property type="match status" value="1"/>
</dbReference>
<dbReference type="Pfam" id="PF03471">
    <property type="entry name" value="CorC_HlyC"/>
    <property type="match status" value="1"/>
</dbReference>
<evidence type="ECO:0000256" key="10">
    <source>
        <dbReference type="PROSITE-ProRule" id="PRU01193"/>
    </source>
</evidence>
<keyword evidence="8 10" id="KW-0472">Membrane</keyword>
<name>A0A921I1W1_9FIRM</name>
<evidence type="ECO:0000259" key="13">
    <source>
        <dbReference type="PROSITE" id="PS51846"/>
    </source>
</evidence>
<comment type="similarity">
    <text evidence="2">Belongs to the UPF0053 family.</text>
</comment>
<dbReference type="InterPro" id="IPR051676">
    <property type="entry name" value="UPF0053_domain"/>
</dbReference>